<dbReference type="Proteomes" id="UP000274756">
    <property type="component" value="Unassembled WGS sequence"/>
</dbReference>
<keyword evidence="3" id="KW-0863">Zinc-finger</keyword>
<gene>
    <name evidence="6" type="ORF">DME_LOCUS5544</name>
</gene>
<evidence type="ECO:0000256" key="4">
    <source>
        <dbReference type="ARBA" id="ARBA00022833"/>
    </source>
</evidence>
<accession>A0A3P7QHG1</accession>
<dbReference type="Pfam" id="PF13901">
    <property type="entry name" value="RH_dom"/>
    <property type="match status" value="1"/>
</dbReference>
<protein>
    <recommendedName>
        <fullName evidence="5">Rubicon Homology domain-containing protein</fullName>
    </recommendedName>
</protein>
<reference evidence="6 7" key="1">
    <citation type="submission" date="2018-11" db="EMBL/GenBank/DDBJ databases">
        <authorList>
            <consortium name="Pathogen Informatics"/>
        </authorList>
    </citation>
    <scope>NUCLEOTIDE SEQUENCE [LARGE SCALE GENOMIC DNA]</scope>
</reference>
<keyword evidence="1" id="KW-0479">Metal-binding</keyword>
<dbReference type="STRING" id="318479.A0A3P7QHG1"/>
<keyword evidence="4" id="KW-0862">Zinc</keyword>
<dbReference type="InterPro" id="IPR025258">
    <property type="entry name" value="RH_dom"/>
</dbReference>
<dbReference type="GO" id="GO:0008270">
    <property type="term" value="F:zinc ion binding"/>
    <property type="evidence" value="ECO:0007669"/>
    <property type="project" value="UniProtKB-KW"/>
</dbReference>
<organism evidence="6 7">
    <name type="scientific">Dracunculus medinensis</name>
    <name type="common">Guinea worm</name>
    <dbReference type="NCBI Taxonomy" id="318479"/>
    <lineage>
        <taxon>Eukaryota</taxon>
        <taxon>Metazoa</taxon>
        <taxon>Ecdysozoa</taxon>
        <taxon>Nematoda</taxon>
        <taxon>Chromadorea</taxon>
        <taxon>Rhabditida</taxon>
        <taxon>Spirurina</taxon>
        <taxon>Dracunculoidea</taxon>
        <taxon>Dracunculidae</taxon>
        <taxon>Dracunculus</taxon>
    </lineage>
</organism>
<evidence type="ECO:0000259" key="5">
    <source>
        <dbReference type="SMART" id="SM01175"/>
    </source>
</evidence>
<dbReference type="OrthoDB" id="62364at2759"/>
<keyword evidence="2" id="KW-0677">Repeat</keyword>
<dbReference type="PANTHER" id="PTHR12326">
    <property type="entry name" value="PLECKSTRIN HOMOLOGY DOMAIN CONTAINING PROTEIN"/>
    <property type="match status" value="1"/>
</dbReference>
<evidence type="ECO:0000256" key="3">
    <source>
        <dbReference type="ARBA" id="ARBA00022771"/>
    </source>
</evidence>
<dbReference type="AlphaFoldDB" id="A0A3P7QHG1"/>
<evidence type="ECO:0000313" key="6">
    <source>
        <dbReference type="EMBL" id="VDN55571.1"/>
    </source>
</evidence>
<keyword evidence="7" id="KW-1185">Reference proteome</keyword>
<feature type="domain" description="Rubicon Homology" evidence="5">
    <location>
        <begin position="66"/>
        <end position="269"/>
    </location>
</feature>
<dbReference type="InterPro" id="IPR051366">
    <property type="entry name" value="DEF8"/>
</dbReference>
<sequence>MHSRVLQESVNEESSANAKKVEEEKMFQEIVDKFFTSIQKEKGLDRQNFRCNSCKKSIGLTFSKYKLCALDGMYYCEICFESGVLNIIPSRLIYNWDSRPRLVHPNNKILLDRINDRPFIRIDVLNPALYHHCPTMNTAKILREKLSFAAMYLLSCRDSVAHDLQMRVWPKEYLYNDIHLYSFSDLITVLSGQFQRHLSSILSYAVNHIHACILCSQKGYLCEICPSNDVIYPFEIETTFRCNICFSLYHKKCIGEMSCPKCIRKEFYANCQTN</sequence>
<evidence type="ECO:0000256" key="1">
    <source>
        <dbReference type="ARBA" id="ARBA00022723"/>
    </source>
</evidence>
<dbReference type="SMART" id="SM01175">
    <property type="entry name" value="DUF4206"/>
    <property type="match status" value="1"/>
</dbReference>
<evidence type="ECO:0000313" key="7">
    <source>
        <dbReference type="Proteomes" id="UP000274756"/>
    </source>
</evidence>
<evidence type="ECO:0000256" key="2">
    <source>
        <dbReference type="ARBA" id="ARBA00022737"/>
    </source>
</evidence>
<name>A0A3P7QHG1_DRAME</name>
<proteinExistence type="predicted"/>
<dbReference type="PANTHER" id="PTHR12326:SF12">
    <property type="entry name" value="PLECKSTRIN HOMOLOGY AND RUN DOMAIN CONTAINING M1"/>
    <property type="match status" value="1"/>
</dbReference>
<dbReference type="EMBL" id="UYYG01001152">
    <property type="protein sequence ID" value="VDN55571.1"/>
    <property type="molecule type" value="Genomic_DNA"/>
</dbReference>